<organism evidence="2 3">
    <name type="scientific">Teretinema zuelzerae</name>
    <dbReference type="NCBI Taxonomy" id="156"/>
    <lineage>
        <taxon>Bacteria</taxon>
        <taxon>Pseudomonadati</taxon>
        <taxon>Spirochaetota</taxon>
        <taxon>Spirochaetia</taxon>
        <taxon>Spirochaetales</taxon>
        <taxon>Treponemataceae</taxon>
        <taxon>Teretinema</taxon>
    </lineage>
</organism>
<feature type="compositionally biased region" description="Low complexity" evidence="1">
    <location>
        <begin position="239"/>
        <end position="262"/>
    </location>
</feature>
<evidence type="ECO:0000256" key="1">
    <source>
        <dbReference type="SAM" id="MobiDB-lite"/>
    </source>
</evidence>
<name>A0AAE3EGG9_9SPIR</name>
<proteinExistence type="predicted"/>
<dbReference type="Proteomes" id="UP001198163">
    <property type="component" value="Unassembled WGS sequence"/>
</dbReference>
<feature type="region of interest" description="Disordered" evidence="1">
    <location>
        <begin position="239"/>
        <end position="279"/>
    </location>
</feature>
<protein>
    <submittedName>
        <fullName evidence="2">Uncharacterized protein</fullName>
    </submittedName>
</protein>
<comment type="caution">
    <text evidence="2">The sequence shown here is derived from an EMBL/GenBank/DDBJ whole genome shotgun (WGS) entry which is preliminary data.</text>
</comment>
<reference evidence="2" key="1">
    <citation type="submission" date="2021-08" db="EMBL/GenBank/DDBJ databases">
        <title>Comparative analyses of Brucepasteria parasyntrophica and Teretinema zuelzerae.</title>
        <authorList>
            <person name="Song Y."/>
            <person name="Brune A."/>
        </authorList>
    </citation>
    <scope>NUCLEOTIDE SEQUENCE</scope>
    <source>
        <strain evidence="2">DSM 1903</strain>
    </source>
</reference>
<evidence type="ECO:0000313" key="2">
    <source>
        <dbReference type="EMBL" id="MCD1654127.1"/>
    </source>
</evidence>
<dbReference type="RefSeq" id="WP_230754032.1">
    <property type="nucleotide sequence ID" value="NZ_JAINWA010000001.1"/>
</dbReference>
<sequence length="832" mass="90241">MKPLSRKCKLAALCASFSLAIALFAFLLAVLCNSLSPGFASSIASGIPFVRNFIVKTWPTFLYAQSRTAEARLSLARMDIDFLLSIEGPEGRYMELCPYTVEGFLEMGTVVDEEPSRSFSIAYAGSFSYGGGGTAPSPAAGSETRAWRAAEDFAPDWNSVLVPFHQAFRERAYDIAVSDPFFGAECRRLASERIAAVYGNSPDSLIDSANLPGPVARSVSAGFLPVAVRTAERIPARRNAPAPIAARSAEPEPRISVAASPAAPEPRSPIAARSAEPEPRISVAARPAEPELRSPITARSAAAEPRIPVAARPASALRDDSEFSVSVFDPGNPRLFRLTPAGKPLAGSSPAPRPAAAKSFAATEPDALWRAFASRNAGTNLVFRYHDPLDPRRLSCFGFADARFDSVFSVLRGVDEILCVESLSPNADRGNSAPAASAPDGSSLYLAFSLETASFSLETASFSLETASFSLETAESSGEAERASRLESRSQWDAYRTDYEIALEELRSGRRGRRYELSRRSMLNSASRIADLTGLGPWTDAALFEAPENGTVFSALPEDSAVSVLFAQEAGILASLLEGGLPAYDRVFRSDGDRALSLIQGEETAGQLAAFFWSIRRELSLSENEERELLEDIIGSGAAVNKALLTELDRGQRNALLAAFVSRRLDAAEERALETDETLGGESWLWYGAGALDRKARKGRLDAVRRLEELGHVRGDSLILVYADPPSRKGFFTRYDALALDSAGVTFYPDFLRWMPSLVNPVRIGWGDIVVSDSSVLDGDRVLSPDPMIAGCLRLVRDSWNAGDYNRERACELLRSDLDRELAEWLDRPRFP</sequence>
<keyword evidence="3" id="KW-1185">Reference proteome</keyword>
<dbReference type="EMBL" id="JAINWA010000001">
    <property type="protein sequence ID" value="MCD1654127.1"/>
    <property type="molecule type" value="Genomic_DNA"/>
</dbReference>
<accession>A0AAE3EGG9</accession>
<evidence type="ECO:0000313" key="3">
    <source>
        <dbReference type="Proteomes" id="UP001198163"/>
    </source>
</evidence>
<dbReference type="AlphaFoldDB" id="A0AAE3EGG9"/>
<gene>
    <name evidence="2" type="ORF">K7J14_05360</name>
</gene>